<dbReference type="AlphaFoldDB" id="A0A0B2WL46"/>
<accession>A0A0B2WL46</accession>
<reference evidence="2 3" key="1">
    <citation type="journal article" date="2014" name="Proc. Natl. Acad. Sci. U.S.A.">
        <title>Trajectory and genomic determinants of fungal-pathogen speciation and host adaptation.</title>
        <authorList>
            <person name="Hu X."/>
            <person name="Xiao G."/>
            <person name="Zheng P."/>
            <person name="Shang Y."/>
            <person name="Su Y."/>
            <person name="Zhang X."/>
            <person name="Liu X."/>
            <person name="Zhan S."/>
            <person name="St Leger R.J."/>
            <person name="Wang C."/>
        </authorList>
    </citation>
    <scope>NUCLEOTIDE SEQUENCE [LARGE SCALE GENOMIC DNA]</scope>
    <source>
        <strain evidence="2 3">ARSEF 1941</strain>
    </source>
</reference>
<proteinExistence type="predicted"/>
<organism evidence="2 3">
    <name type="scientific">Metarhizium album (strain ARSEF 1941)</name>
    <dbReference type="NCBI Taxonomy" id="1081103"/>
    <lineage>
        <taxon>Eukaryota</taxon>
        <taxon>Fungi</taxon>
        <taxon>Dikarya</taxon>
        <taxon>Ascomycota</taxon>
        <taxon>Pezizomycotina</taxon>
        <taxon>Sordariomycetes</taxon>
        <taxon>Hypocreomycetidae</taxon>
        <taxon>Hypocreales</taxon>
        <taxon>Clavicipitaceae</taxon>
        <taxon>Metarhizium</taxon>
    </lineage>
</organism>
<keyword evidence="1" id="KW-0732">Signal</keyword>
<dbReference type="Proteomes" id="UP000030816">
    <property type="component" value="Unassembled WGS sequence"/>
</dbReference>
<dbReference type="EMBL" id="AZHE01000035">
    <property type="protein sequence ID" value="KHN94414.1"/>
    <property type="molecule type" value="Genomic_DNA"/>
</dbReference>
<comment type="caution">
    <text evidence="2">The sequence shown here is derived from an EMBL/GenBank/DDBJ whole genome shotgun (WGS) entry which is preliminary data.</text>
</comment>
<evidence type="ECO:0000313" key="3">
    <source>
        <dbReference type="Proteomes" id="UP000030816"/>
    </source>
</evidence>
<gene>
    <name evidence="2" type="ORF">MAM_07730</name>
</gene>
<name>A0A0B2WL46_METAS</name>
<feature type="signal peptide" evidence="1">
    <location>
        <begin position="1"/>
        <end position="23"/>
    </location>
</feature>
<evidence type="ECO:0000313" key="2">
    <source>
        <dbReference type="EMBL" id="KHN94414.1"/>
    </source>
</evidence>
<sequence>MPAWASRAMLLAACLPWHAAVEATLPPYTISMSPPRTIYLVVPEGPRGLGSPRDFRNHGGISNSRLPAPGEEEITREWQRLRNIRVHMGESSEELADFLNHLDTVIFNFQESEEVARTIGWGWIDPRQIRVERRVWIYEIAAAPTMLLHYRQQDGAERLDVLNVGGIPWSQVIRFSQLDLSHPGVVGPLQTLTRNDPRYPAWINSVQLSWMRNAEYDGRWGLYGGTVGIPHDTFDHPEGTTRVERAREIMNLVTSSHMIPDPERRQTLRELLDWDADREPDRTFPLLRHAQPLGLGAWTLPLVDWSLVQIPEDVRLALASGLANAIQCRAALQPFRNFFLGGPKGKREEPQRDADADACEQLSVLVKEAIKIPEPCRRINKIEITMSLSDGFMAGTWDKVGGTLEGPAGTAEFFFAESPDAGAHGKMVVDMQKYFGQDEINITAIDKMTLNAQGEFWKLSSLRNDAFTIRDISIRAQCSDPAYTAFNNRYIGLNKDLKHTSDKTFLGDFKKSTVGVLEIRPGDWSFTTPCHVRQLRYDFRVSSGFGSGTWDSIYFTLGHSERQIALGKSVEAGFSSNGVVNLRRVFGTDSVDIRDLDKIAIGDTVGTSVLSHVLDGDAWSFQGITLTATCAENQRRLKLTKFESVNSVVQNQDDKPVWAGDVSPEDWIEVA</sequence>
<dbReference type="OrthoDB" id="4924915at2759"/>
<dbReference type="STRING" id="1081103.A0A0B2WL46"/>
<dbReference type="HOGENOM" id="CLU_475732_0_0_1"/>
<dbReference type="GeneID" id="63742185"/>
<feature type="chain" id="PRO_5002081286" evidence="1">
    <location>
        <begin position="24"/>
        <end position="671"/>
    </location>
</feature>
<evidence type="ECO:0000256" key="1">
    <source>
        <dbReference type="SAM" id="SignalP"/>
    </source>
</evidence>
<protein>
    <submittedName>
        <fullName evidence="2">Uncharacterized protein</fullName>
    </submittedName>
</protein>
<keyword evidence="3" id="KW-1185">Reference proteome</keyword>
<dbReference type="RefSeq" id="XP_040675480.1">
    <property type="nucleotide sequence ID" value="XM_040826528.1"/>
</dbReference>
<dbReference type="Gene3D" id="3.90.210.10">
    <property type="entry name" value="Heat-Labile Enterotoxin, subunit A"/>
    <property type="match status" value="1"/>
</dbReference>